<accession>A0A183GZZ0</accession>
<dbReference type="SUPFAM" id="SSF57667">
    <property type="entry name" value="beta-beta-alpha zinc fingers"/>
    <property type="match status" value="3"/>
</dbReference>
<feature type="domain" description="C2H2-type" evidence="5">
    <location>
        <begin position="300"/>
        <end position="327"/>
    </location>
</feature>
<dbReference type="SMART" id="SM00355">
    <property type="entry name" value="ZnF_C2H2"/>
    <property type="match status" value="6"/>
</dbReference>
<feature type="domain" description="C2H2-type" evidence="5">
    <location>
        <begin position="134"/>
        <end position="161"/>
    </location>
</feature>
<dbReference type="EMBL" id="UZAJ01000314">
    <property type="protein sequence ID" value="VDO27125.1"/>
    <property type="molecule type" value="Genomic_DNA"/>
</dbReference>
<feature type="domain" description="C2H2-type" evidence="5">
    <location>
        <begin position="385"/>
        <end position="415"/>
    </location>
</feature>
<evidence type="ECO:0000313" key="8">
    <source>
        <dbReference type="WBParaSite" id="OFLC_0000079901-mRNA-1"/>
    </source>
</evidence>
<reference evidence="6 7" key="2">
    <citation type="submission" date="2018-11" db="EMBL/GenBank/DDBJ databases">
        <authorList>
            <consortium name="Pathogen Informatics"/>
        </authorList>
    </citation>
    <scope>NUCLEOTIDE SEQUENCE [LARGE SCALE GENOMIC DNA]</scope>
</reference>
<evidence type="ECO:0000313" key="6">
    <source>
        <dbReference type="EMBL" id="VDO27125.1"/>
    </source>
</evidence>
<feature type="domain" description="C2H2-type" evidence="5">
    <location>
        <begin position="355"/>
        <end position="384"/>
    </location>
</feature>
<evidence type="ECO:0000256" key="2">
    <source>
        <dbReference type="ARBA" id="ARBA00022771"/>
    </source>
</evidence>
<keyword evidence="2 4" id="KW-0863">Zinc-finger</keyword>
<dbReference type="STRING" id="387005.A0A183GZZ0"/>
<keyword evidence="1" id="KW-0479">Metal-binding</keyword>
<gene>
    <name evidence="6" type="ORF">OFLC_LOCUS800</name>
</gene>
<organism evidence="8">
    <name type="scientific">Onchocerca flexuosa</name>
    <dbReference type="NCBI Taxonomy" id="387005"/>
    <lineage>
        <taxon>Eukaryota</taxon>
        <taxon>Metazoa</taxon>
        <taxon>Ecdysozoa</taxon>
        <taxon>Nematoda</taxon>
        <taxon>Chromadorea</taxon>
        <taxon>Rhabditida</taxon>
        <taxon>Spirurina</taxon>
        <taxon>Spiruromorpha</taxon>
        <taxon>Filarioidea</taxon>
        <taxon>Onchocercidae</taxon>
        <taxon>Onchocerca</taxon>
    </lineage>
</organism>
<dbReference type="AlphaFoldDB" id="A0A183GZZ0"/>
<evidence type="ECO:0000256" key="1">
    <source>
        <dbReference type="ARBA" id="ARBA00022723"/>
    </source>
</evidence>
<evidence type="ECO:0000313" key="7">
    <source>
        <dbReference type="Proteomes" id="UP000267606"/>
    </source>
</evidence>
<evidence type="ECO:0000256" key="3">
    <source>
        <dbReference type="ARBA" id="ARBA00022833"/>
    </source>
</evidence>
<dbReference type="PANTHER" id="PTHR23235:SF120">
    <property type="entry name" value="KRUPPEL-LIKE FACTOR 15"/>
    <property type="match status" value="1"/>
</dbReference>
<name>A0A183GZZ0_9BILA</name>
<protein>
    <submittedName>
        <fullName evidence="8">Zinc finger protein</fullName>
    </submittedName>
</protein>
<dbReference type="WBParaSite" id="OFLC_0000079901-mRNA-1">
    <property type="protein sequence ID" value="OFLC_0000079901-mRNA-1"/>
    <property type="gene ID" value="OFLC_0000079901"/>
</dbReference>
<dbReference type="InterPro" id="IPR013087">
    <property type="entry name" value="Znf_C2H2_type"/>
</dbReference>
<evidence type="ECO:0000259" key="5">
    <source>
        <dbReference type="PROSITE" id="PS50157"/>
    </source>
</evidence>
<dbReference type="GO" id="GO:0000981">
    <property type="term" value="F:DNA-binding transcription factor activity, RNA polymerase II-specific"/>
    <property type="evidence" value="ECO:0007669"/>
    <property type="project" value="TreeGrafter"/>
</dbReference>
<reference evidence="8" key="1">
    <citation type="submission" date="2016-06" db="UniProtKB">
        <authorList>
            <consortium name="WormBaseParasite"/>
        </authorList>
    </citation>
    <scope>IDENTIFICATION</scope>
</reference>
<feature type="domain" description="C2H2-type" evidence="5">
    <location>
        <begin position="190"/>
        <end position="219"/>
    </location>
</feature>
<feature type="domain" description="C2H2-type" evidence="5">
    <location>
        <begin position="162"/>
        <end position="189"/>
    </location>
</feature>
<dbReference type="InterPro" id="IPR036236">
    <property type="entry name" value="Znf_C2H2_sf"/>
</dbReference>
<dbReference type="PROSITE" id="PS00028">
    <property type="entry name" value="ZINC_FINGER_C2H2_1"/>
    <property type="match status" value="6"/>
</dbReference>
<keyword evidence="3" id="KW-0862">Zinc</keyword>
<dbReference type="FunFam" id="3.30.160.60:FF:002343">
    <property type="entry name" value="Zinc finger protein 33A"/>
    <property type="match status" value="1"/>
</dbReference>
<dbReference type="Gene3D" id="3.30.160.60">
    <property type="entry name" value="Classic Zinc Finger"/>
    <property type="match status" value="5"/>
</dbReference>
<dbReference type="PROSITE" id="PS50157">
    <property type="entry name" value="ZINC_FINGER_C2H2_2"/>
    <property type="match status" value="6"/>
</dbReference>
<dbReference type="GO" id="GO:0000978">
    <property type="term" value="F:RNA polymerase II cis-regulatory region sequence-specific DNA binding"/>
    <property type="evidence" value="ECO:0007669"/>
    <property type="project" value="TreeGrafter"/>
</dbReference>
<dbReference type="Pfam" id="PF00096">
    <property type="entry name" value="zf-C2H2"/>
    <property type="match status" value="1"/>
</dbReference>
<dbReference type="PANTHER" id="PTHR23235">
    <property type="entry name" value="KRUEPPEL-LIKE TRANSCRIPTION FACTOR"/>
    <property type="match status" value="1"/>
</dbReference>
<evidence type="ECO:0000256" key="4">
    <source>
        <dbReference type="PROSITE-ProRule" id="PRU00042"/>
    </source>
</evidence>
<dbReference type="Proteomes" id="UP000267606">
    <property type="component" value="Unassembled WGS sequence"/>
</dbReference>
<proteinExistence type="predicted"/>
<sequence>MVVLVGECLRVNSSLNFGVRSKFEMLEDANETCEMVGSHMEDDVCFDLTLGRPSLEHDYLSTNDPMLTSSLAKAFDADAKLTAIIDDVASADLPQFGTELNEDSRSSISMNGSTIQQKWLSMTPSCSRKKATVVTCEFCGVVLKHPSKIEAHRRTHTGEKPFQCQICGSRFTQRTPMRMHVRRHMGLMPYVCSWGCGKRFVSNALKNAHELKAHMGAKRRGPPRPYLKPPRCSVPMNRIEKTDNGEGVIKTSNCQAVSNEQISSNPDIEDRQMDEIEVIASNSFSVEQKIKTHRKKALIARCQECGLLLKHPSKIQAHMRTHTGERPFECALCGMRFATANPLRCVAIILGEKPFECTWECGRRFVSVSARNEHERIVHAGIKRYRCSINNCHRMFTRRRYLIMHQAKEHKDITEQANNAIQSVLDMVKQDREETKRNIVWSSEIPDSNNMEKIWIEDRVLIGGQVEEQYVNIDDENGSALLESDTIRAAKRVEDDDLLNDRSCRQVIIDGSDEDVGLERNYFVEASEVYYLDQNDEIRLGYNEKQQQELTYDQQSANETGPSLISPDISVKAIDNNVYTMCEESTTMLSKYGRVRIINQLRKYHKGEKG</sequence>
<keyword evidence="7" id="KW-1185">Reference proteome</keyword>
<dbReference type="GO" id="GO:0008270">
    <property type="term" value="F:zinc ion binding"/>
    <property type="evidence" value="ECO:0007669"/>
    <property type="project" value="UniProtKB-KW"/>
</dbReference>